<feature type="signal peptide" evidence="12">
    <location>
        <begin position="1"/>
        <end position="23"/>
    </location>
</feature>
<reference evidence="15" key="1">
    <citation type="submission" date="2020-07" db="EMBL/GenBank/DDBJ databases">
        <authorList>
            <person name="Partida-Martinez L."/>
            <person name="Huntemann M."/>
            <person name="Clum A."/>
            <person name="Wang J."/>
            <person name="Palaniappan K."/>
            <person name="Ritter S."/>
            <person name="Chen I.-M."/>
            <person name="Stamatis D."/>
            <person name="Reddy T."/>
            <person name="O'Malley R."/>
            <person name="Daum C."/>
            <person name="Shapiro N."/>
            <person name="Ivanova N."/>
            <person name="Kyrpides N."/>
            <person name="Woyke T."/>
        </authorList>
    </citation>
    <scope>NUCLEOTIDE SEQUENCE [LARGE SCALE GENOMIC DNA]</scope>
    <source>
        <strain evidence="15">AT2.8</strain>
    </source>
</reference>
<evidence type="ECO:0000259" key="13">
    <source>
        <dbReference type="SMART" id="SM00642"/>
    </source>
</evidence>
<reference evidence="15" key="2">
    <citation type="submission" date="2020-08" db="EMBL/GenBank/DDBJ databases">
        <title>The Agave Microbiome: Exploring the role of microbial communities in plant adaptations to desert environments.</title>
        <authorList>
            <person name="Partida-Martinez L.P."/>
        </authorList>
    </citation>
    <scope>NUCLEOTIDE SEQUENCE [LARGE SCALE GENOMIC DNA]</scope>
    <source>
        <strain evidence="15">AT2.8</strain>
    </source>
</reference>
<evidence type="ECO:0000256" key="6">
    <source>
        <dbReference type="ARBA" id="ARBA00022729"/>
    </source>
</evidence>
<dbReference type="Proteomes" id="UP000548423">
    <property type="component" value="Unassembled WGS sequence"/>
</dbReference>
<feature type="domain" description="Glycosyl hydrolase family 13 catalytic" evidence="13">
    <location>
        <begin position="39"/>
        <end position="381"/>
    </location>
</feature>
<dbReference type="Gene3D" id="2.60.40.1180">
    <property type="entry name" value="Golgi alpha-mannosidase II"/>
    <property type="match status" value="1"/>
</dbReference>
<proteinExistence type="inferred from homology"/>
<dbReference type="InterPro" id="IPR054174">
    <property type="entry name" value="Alpha-amylase-like_C"/>
</dbReference>
<feature type="transmembrane region" description="Helical" evidence="11">
    <location>
        <begin position="475"/>
        <end position="495"/>
    </location>
</feature>
<dbReference type="EMBL" id="JACCBX010000004">
    <property type="protein sequence ID" value="NYE05533.1"/>
    <property type="molecule type" value="Genomic_DNA"/>
</dbReference>
<evidence type="ECO:0000256" key="4">
    <source>
        <dbReference type="ARBA" id="ARBA00012595"/>
    </source>
</evidence>
<evidence type="ECO:0000256" key="11">
    <source>
        <dbReference type="SAM" id="Phobius"/>
    </source>
</evidence>
<dbReference type="PANTHER" id="PTHR10357:SF215">
    <property type="entry name" value="ALPHA-AMYLASE 1"/>
    <property type="match status" value="1"/>
</dbReference>
<evidence type="ECO:0000256" key="10">
    <source>
        <dbReference type="ARBA" id="ARBA00023295"/>
    </source>
</evidence>
<dbReference type="Pfam" id="PF00128">
    <property type="entry name" value="Alpha-amylase"/>
    <property type="match status" value="1"/>
</dbReference>
<dbReference type="SUPFAM" id="SSF51445">
    <property type="entry name" value="(Trans)glycosidases"/>
    <property type="match status" value="1"/>
</dbReference>
<dbReference type="AlphaFoldDB" id="A0A852T9U7"/>
<keyword evidence="7 14" id="KW-0378">Hydrolase</keyword>
<dbReference type="InterPro" id="IPR017853">
    <property type="entry name" value="GH"/>
</dbReference>
<sequence>MKKTLITLILIFFFVITSLPAHAETEKDDRSWQDETIYSIMVDRFFNANTNNDKEVNTLDPVAYNGGDFQGVIDKLDYLKEMGFTAIRLTSIFDNTAGGYHGYWVNDFYKPDEHFGSMKTFNKLVQEAHKRDMKVVIDFVTNNVSPEHPWVIDSSKQDWFHEKQEISNLEEQNEIENGWVNGLPDLNQDNPEVKAYLLDAAKWWINKTDIDGYSLPEVNHVPLSFWSDFSKEVKGEKKNFFLLGITSPNSALDLKKYEAAGIDSLTDYQHSEDLRSAFAATNQTFGLVKEGKVQNPELQPQFFDNENTSRFTQDIVTNKHFPGARWKTALTFIYSTPGIPVVFYGSEIALNGGEIPDNRQPMNFRTEKELIDYITKLGELRNQLPSLTRGSMEMLYEKNGMAVYKRVYQDETAIIAINNTSESQNITLNNEQIEGDKELRGLLNGDLVRSNENQYDLIIDRDESEIYVLTEKSGINLPLVGSLVAVYILFMIFILKIRKRRR</sequence>
<dbReference type="PANTHER" id="PTHR10357">
    <property type="entry name" value="ALPHA-AMYLASE FAMILY MEMBER"/>
    <property type="match status" value="1"/>
</dbReference>
<comment type="catalytic activity">
    <reaction evidence="1">
        <text>Endohydrolysis of (1-&gt;4)-alpha-D-glucosidic linkages in polysaccharides containing three or more (1-&gt;4)-alpha-linked D-glucose units.</text>
        <dbReference type="EC" id="3.2.1.1"/>
    </reaction>
</comment>
<organism evidence="14 15">
    <name type="scientific">Neobacillus niacini</name>
    <dbReference type="NCBI Taxonomy" id="86668"/>
    <lineage>
        <taxon>Bacteria</taxon>
        <taxon>Bacillati</taxon>
        <taxon>Bacillota</taxon>
        <taxon>Bacilli</taxon>
        <taxon>Bacillales</taxon>
        <taxon>Bacillaceae</taxon>
        <taxon>Neobacillus</taxon>
    </lineage>
</organism>
<keyword evidence="11" id="KW-0812">Transmembrane</keyword>
<evidence type="ECO:0000256" key="2">
    <source>
        <dbReference type="ARBA" id="ARBA00001913"/>
    </source>
</evidence>
<dbReference type="InterPro" id="IPR013777">
    <property type="entry name" value="A-amylase-like"/>
</dbReference>
<feature type="chain" id="PRO_5032792592" description="alpha-amylase" evidence="12">
    <location>
        <begin position="24"/>
        <end position="502"/>
    </location>
</feature>
<evidence type="ECO:0000313" key="14">
    <source>
        <dbReference type="EMBL" id="NYE05533.1"/>
    </source>
</evidence>
<evidence type="ECO:0000256" key="5">
    <source>
        <dbReference type="ARBA" id="ARBA00022723"/>
    </source>
</evidence>
<gene>
    <name evidence="14" type="ORF">F4694_002286</name>
</gene>
<evidence type="ECO:0000256" key="1">
    <source>
        <dbReference type="ARBA" id="ARBA00000548"/>
    </source>
</evidence>
<evidence type="ECO:0000256" key="3">
    <source>
        <dbReference type="ARBA" id="ARBA00008061"/>
    </source>
</evidence>
<comment type="caution">
    <text evidence="14">The sequence shown here is derived from an EMBL/GenBank/DDBJ whole genome shotgun (WGS) entry which is preliminary data.</text>
</comment>
<accession>A0A852T9U7</accession>
<evidence type="ECO:0000256" key="12">
    <source>
        <dbReference type="SAM" id="SignalP"/>
    </source>
</evidence>
<comment type="similarity">
    <text evidence="3">Belongs to the glycosyl hydrolase 13 family.</text>
</comment>
<dbReference type="GO" id="GO:0004556">
    <property type="term" value="F:alpha-amylase activity"/>
    <property type="evidence" value="ECO:0007669"/>
    <property type="project" value="UniProtKB-EC"/>
</dbReference>
<evidence type="ECO:0000256" key="7">
    <source>
        <dbReference type="ARBA" id="ARBA00022801"/>
    </source>
</evidence>
<comment type="cofactor">
    <cofactor evidence="2">
        <name>Ca(2+)</name>
        <dbReference type="ChEBI" id="CHEBI:29108"/>
    </cofactor>
</comment>
<dbReference type="SMART" id="SM00642">
    <property type="entry name" value="Aamy"/>
    <property type="match status" value="1"/>
</dbReference>
<dbReference type="Gene3D" id="3.20.20.80">
    <property type="entry name" value="Glycosidases"/>
    <property type="match status" value="1"/>
</dbReference>
<dbReference type="EC" id="3.2.1.1" evidence="4"/>
<keyword evidence="10 14" id="KW-0326">Glycosidase</keyword>
<keyword evidence="11" id="KW-1133">Transmembrane helix</keyword>
<evidence type="ECO:0000313" key="15">
    <source>
        <dbReference type="Proteomes" id="UP000548423"/>
    </source>
</evidence>
<keyword evidence="9" id="KW-0119">Carbohydrate metabolism</keyword>
<dbReference type="InterPro" id="IPR006047">
    <property type="entry name" value="GH13_cat_dom"/>
</dbReference>
<evidence type="ECO:0000256" key="8">
    <source>
        <dbReference type="ARBA" id="ARBA00022837"/>
    </source>
</evidence>
<dbReference type="PIRSF" id="PIRSF001024">
    <property type="entry name" value="Alph-amyl_fung"/>
    <property type="match status" value="1"/>
</dbReference>
<evidence type="ECO:0000256" key="9">
    <source>
        <dbReference type="ARBA" id="ARBA00023277"/>
    </source>
</evidence>
<keyword evidence="6 12" id="KW-0732">Signal</keyword>
<dbReference type="InterPro" id="IPR013780">
    <property type="entry name" value="Glyco_hydro_b"/>
</dbReference>
<dbReference type="Pfam" id="PF22026">
    <property type="entry name" value="Alpha-amylase_C_2"/>
    <property type="match status" value="1"/>
</dbReference>
<dbReference type="SUPFAM" id="SSF51011">
    <property type="entry name" value="Glycosyl hydrolase domain"/>
    <property type="match status" value="1"/>
</dbReference>
<dbReference type="GO" id="GO:0005509">
    <property type="term" value="F:calcium ion binding"/>
    <property type="evidence" value="ECO:0007669"/>
    <property type="project" value="InterPro"/>
</dbReference>
<name>A0A852T9U7_9BACI</name>
<keyword evidence="11" id="KW-0472">Membrane</keyword>
<keyword evidence="5" id="KW-0479">Metal-binding</keyword>
<keyword evidence="8" id="KW-0106">Calcium</keyword>
<protein>
    <recommendedName>
        <fullName evidence="4">alpha-amylase</fullName>
        <ecNumber evidence="4">3.2.1.1</ecNumber>
    </recommendedName>
</protein>
<dbReference type="GO" id="GO:0005975">
    <property type="term" value="P:carbohydrate metabolic process"/>
    <property type="evidence" value="ECO:0007669"/>
    <property type="project" value="InterPro"/>
</dbReference>